<dbReference type="OrthoDB" id="1132160at2"/>
<dbReference type="RefSeq" id="WP_127803015.1">
    <property type="nucleotide sequence ID" value="NZ_SACY01000002.1"/>
</dbReference>
<feature type="transmembrane region" description="Helical" evidence="1">
    <location>
        <begin position="75"/>
        <end position="93"/>
    </location>
</feature>
<gene>
    <name evidence="2" type="ORF">EOJ36_05115</name>
</gene>
<dbReference type="AlphaFoldDB" id="A0A437PU64"/>
<accession>A0A437PU64</accession>
<sequence length="168" mass="19411">MDLKGNIKNILVYLLVLLAQIFLLRDLGIGGKAFLFLYTYIVIKAPIFTNRNLLVFLSFLAGWLVDWFYDTHGLHAFSLVLIAYLRPLIFKMLTPANGYDERSKVSLREMTWLWYLPYVSIMLFIHHSVLFILEAFDPSLLGLSLLKIFLSTLLGLVTFLLIELFSTE</sequence>
<keyword evidence="1" id="KW-0812">Transmembrane</keyword>
<evidence type="ECO:0000313" key="3">
    <source>
        <dbReference type="Proteomes" id="UP000282832"/>
    </source>
</evidence>
<protein>
    <recommendedName>
        <fullName evidence="4">Rod shape-determining protein MreD</fullName>
    </recommendedName>
</protein>
<organism evidence="2 3">
    <name type="scientific">Sandaracinomonas limnophila</name>
    <dbReference type="NCBI Taxonomy" id="1862386"/>
    <lineage>
        <taxon>Bacteria</taxon>
        <taxon>Pseudomonadati</taxon>
        <taxon>Bacteroidota</taxon>
        <taxon>Cytophagia</taxon>
        <taxon>Cytophagales</taxon>
        <taxon>Flectobacillaceae</taxon>
        <taxon>Sandaracinomonas</taxon>
    </lineage>
</organism>
<keyword evidence="1" id="KW-1133">Transmembrane helix</keyword>
<keyword evidence="1" id="KW-0472">Membrane</keyword>
<feature type="transmembrane region" description="Helical" evidence="1">
    <location>
        <begin position="12"/>
        <end position="41"/>
    </location>
</feature>
<feature type="transmembrane region" description="Helical" evidence="1">
    <location>
        <begin position="145"/>
        <end position="165"/>
    </location>
</feature>
<evidence type="ECO:0008006" key="4">
    <source>
        <dbReference type="Google" id="ProtNLM"/>
    </source>
</evidence>
<evidence type="ECO:0000256" key="1">
    <source>
        <dbReference type="SAM" id="Phobius"/>
    </source>
</evidence>
<dbReference type="EMBL" id="SACY01000002">
    <property type="protein sequence ID" value="RVU25799.1"/>
    <property type="molecule type" value="Genomic_DNA"/>
</dbReference>
<reference evidence="2 3" key="1">
    <citation type="submission" date="2019-01" db="EMBL/GenBank/DDBJ databases">
        <authorList>
            <person name="Chen W.-M."/>
        </authorList>
    </citation>
    <scope>NUCLEOTIDE SEQUENCE [LARGE SCALE GENOMIC DNA]</scope>
    <source>
        <strain evidence="2 3">FSY-15</strain>
    </source>
</reference>
<name>A0A437PU64_9BACT</name>
<dbReference type="Proteomes" id="UP000282832">
    <property type="component" value="Unassembled WGS sequence"/>
</dbReference>
<evidence type="ECO:0000313" key="2">
    <source>
        <dbReference type="EMBL" id="RVU25799.1"/>
    </source>
</evidence>
<feature type="transmembrane region" description="Helical" evidence="1">
    <location>
        <begin position="113"/>
        <end position="133"/>
    </location>
</feature>
<comment type="caution">
    <text evidence="2">The sequence shown here is derived from an EMBL/GenBank/DDBJ whole genome shotgun (WGS) entry which is preliminary data.</text>
</comment>
<proteinExistence type="predicted"/>
<keyword evidence="3" id="KW-1185">Reference proteome</keyword>